<dbReference type="Proteomes" id="UP000230444">
    <property type="component" value="Segment"/>
</dbReference>
<dbReference type="EMBL" id="KY073123">
    <property type="protein sequence ID" value="APD20064.1"/>
    <property type="molecule type" value="Genomic_DNA"/>
</dbReference>
<keyword evidence="4" id="KW-1185">Reference proteome</keyword>
<evidence type="ECO:0000313" key="3">
    <source>
        <dbReference type="Proteomes" id="UP000230444"/>
    </source>
</evidence>
<dbReference type="Proteomes" id="UP000231470">
    <property type="component" value="Segment"/>
</dbReference>
<dbReference type="OrthoDB" id="7199at10239"/>
<dbReference type="RefSeq" id="YP_009615957.1">
    <property type="nucleotide sequence ID" value="NC_042047.1"/>
</dbReference>
<reference evidence="2 3" key="1">
    <citation type="submission" date="2016-11" db="EMBL/GenBank/DDBJ databases">
        <title>Complete genome of the first virulent bacteriophage infecting the opportunist pathogen Serratia rubidaea.</title>
        <authorList>
            <person name="Xing S."/>
            <person name="Ma T."/>
            <person name="Zhang X."/>
            <person name="Huang Y."/>
            <person name="Mi Z."/>
            <person name="Sun Q."/>
            <person name="An X."/>
            <person name="Fan H."/>
            <person name="Wu S."/>
            <person name="Lin W."/>
            <person name="Tong Y."/>
        </authorList>
    </citation>
    <scope>NUCLEOTIDE SEQUENCE [LARGE SCALE GENOMIC DNA]</scope>
</reference>
<evidence type="ECO:0000313" key="2">
    <source>
        <dbReference type="EMBL" id="APD20064.1"/>
    </source>
</evidence>
<name>A0A1J0MG01_9CAUD</name>
<dbReference type="KEGG" id="vg:40092438"/>
<reference evidence="1 4" key="2">
    <citation type="journal article" date="2017" name="Arch. Virol.">
        <title>First complete genome sequence of a virulent bacteriophage infecting the opportunistic pathogen Serratia rubidaea.</title>
        <authorList>
            <person name="Xing S."/>
            <person name="Ma T."/>
            <person name="Zhang X."/>
            <person name="Huang Y."/>
            <person name="Mi Z."/>
            <person name="Sun Q."/>
            <person name="An X."/>
            <person name="Fan H."/>
            <person name="Wu S."/>
            <person name="Wei L."/>
            <person name="Tong Y."/>
        </authorList>
    </citation>
    <scope>NUCLEOTIDE SEQUENCE [LARGE SCALE GENOMIC DNA]</scope>
</reference>
<dbReference type="EMBL" id="KX147096">
    <property type="protein sequence ID" value="ANM47156.1"/>
    <property type="molecule type" value="Genomic_DNA"/>
</dbReference>
<organism evidence="2 3">
    <name type="scientific">Serratia phage vB_Sru_IME250</name>
    <dbReference type="NCBI Taxonomy" id="1852640"/>
    <lineage>
        <taxon>Viruses</taxon>
        <taxon>Duplodnaviria</taxon>
        <taxon>Heunggongvirae</taxon>
        <taxon>Uroviricota</taxon>
        <taxon>Caudoviricetes</taxon>
        <taxon>Pantevenvirales</taxon>
        <taxon>Ackermannviridae</taxon>
        <taxon>Taipeivirus</taxon>
        <taxon>Taipeivirus IME250</taxon>
    </lineage>
</organism>
<sequence length="222" mass="26249">MEINVEFNDREFVHDVMEGKKLPMPFNDKCVTLFWSGGVDSTYMLFWLLSHGYYVRTIYCDLENNSFKSRREMWSRKKIRQWAENYRPELTQRWDNEETPVLKIQAAAPFRAALAQAPIWLLGTQFASIYPETYVMAYVNGDDALQYIRSFNKIMEGYAMLADPQKRPAELLFPMIGLKKSWFYEALRPLYGMMTWCEYPVLKKNCGCVPCTRHRYEVGHIN</sequence>
<evidence type="ECO:0000313" key="4">
    <source>
        <dbReference type="Proteomes" id="UP000231470"/>
    </source>
</evidence>
<accession>A0A1J0MG01</accession>
<dbReference type="GeneID" id="40092438"/>
<dbReference type="InterPro" id="IPR014729">
    <property type="entry name" value="Rossmann-like_a/b/a_fold"/>
</dbReference>
<dbReference type="SUPFAM" id="SSF52402">
    <property type="entry name" value="Adenine nucleotide alpha hydrolases-like"/>
    <property type="match status" value="1"/>
</dbReference>
<dbReference type="Gene3D" id="3.40.50.620">
    <property type="entry name" value="HUPs"/>
    <property type="match status" value="1"/>
</dbReference>
<evidence type="ECO:0000313" key="1">
    <source>
        <dbReference type="EMBL" id="ANM47156.1"/>
    </source>
</evidence>
<protein>
    <submittedName>
        <fullName evidence="2">Uncharacterized protein</fullName>
    </submittedName>
</protein>
<proteinExistence type="predicted"/>